<sequence>AGWGADSTPGLGTSSRWDATPGAAGQAAPTPRRNRWDDATPAQQGGATPAWGGGETPAVTSDAGDGKKARSRWDETPAALAGGATPSMGLTPGFFSGATPAGAMGMETPATAAMHKLAQQIPMTPEQYQEARTQREMFERNKPLTDEELDALLPGEKDGY</sequence>
<reference evidence="3 4" key="1">
    <citation type="submission" date="2020-02" db="EMBL/GenBank/DDBJ databases">
        <title>Draft genome sequence of Haematococcus lacustris strain NIES-144.</title>
        <authorList>
            <person name="Morimoto D."/>
            <person name="Nakagawa S."/>
            <person name="Yoshida T."/>
            <person name="Sawayama S."/>
        </authorList>
    </citation>
    <scope>NUCLEOTIDE SEQUENCE [LARGE SCALE GENOMIC DNA]</scope>
    <source>
        <strain evidence="3 4">NIES-144</strain>
    </source>
</reference>
<dbReference type="EMBL" id="BLLF01000335">
    <property type="protein sequence ID" value="GFH10662.1"/>
    <property type="molecule type" value="Genomic_DNA"/>
</dbReference>
<dbReference type="GO" id="GO:0000245">
    <property type="term" value="P:spliceosomal complex assembly"/>
    <property type="evidence" value="ECO:0007669"/>
    <property type="project" value="InterPro"/>
</dbReference>
<dbReference type="AlphaFoldDB" id="A0A699Z5F4"/>
<feature type="non-terminal residue" evidence="3">
    <location>
        <position position="160"/>
    </location>
</feature>
<evidence type="ECO:0000259" key="2">
    <source>
        <dbReference type="Pfam" id="PF08920"/>
    </source>
</evidence>
<feature type="compositionally biased region" description="Low complexity" evidence="1">
    <location>
        <begin position="19"/>
        <end position="31"/>
    </location>
</feature>
<feature type="region of interest" description="Disordered" evidence="1">
    <location>
        <begin position="124"/>
        <end position="160"/>
    </location>
</feature>
<name>A0A699Z5F4_HAELA</name>
<keyword evidence="4" id="KW-1185">Reference proteome</keyword>
<dbReference type="Pfam" id="PF08920">
    <property type="entry name" value="SF3b1"/>
    <property type="match status" value="1"/>
</dbReference>
<feature type="compositionally biased region" description="Basic and acidic residues" evidence="1">
    <location>
        <begin position="64"/>
        <end position="75"/>
    </location>
</feature>
<dbReference type="InterPro" id="IPR015016">
    <property type="entry name" value="SF3b_su1"/>
</dbReference>
<feature type="non-terminal residue" evidence="3">
    <location>
        <position position="1"/>
    </location>
</feature>
<organism evidence="3 4">
    <name type="scientific">Haematococcus lacustris</name>
    <name type="common">Green alga</name>
    <name type="synonym">Haematococcus pluvialis</name>
    <dbReference type="NCBI Taxonomy" id="44745"/>
    <lineage>
        <taxon>Eukaryota</taxon>
        <taxon>Viridiplantae</taxon>
        <taxon>Chlorophyta</taxon>
        <taxon>core chlorophytes</taxon>
        <taxon>Chlorophyceae</taxon>
        <taxon>CS clade</taxon>
        <taxon>Chlamydomonadales</taxon>
        <taxon>Haematococcaceae</taxon>
        <taxon>Haematococcus</taxon>
    </lineage>
</organism>
<evidence type="ECO:0000313" key="3">
    <source>
        <dbReference type="EMBL" id="GFH10662.1"/>
    </source>
</evidence>
<accession>A0A699Z5F4</accession>
<feature type="region of interest" description="Disordered" evidence="1">
    <location>
        <begin position="1"/>
        <end position="91"/>
    </location>
</feature>
<protein>
    <submittedName>
        <fullName evidence="3">TOG domain-containing protein</fullName>
    </submittedName>
</protein>
<dbReference type="InterPro" id="IPR038737">
    <property type="entry name" value="SF3b_su1-like"/>
</dbReference>
<evidence type="ECO:0000256" key="1">
    <source>
        <dbReference type="SAM" id="MobiDB-lite"/>
    </source>
</evidence>
<proteinExistence type="predicted"/>
<feature type="domain" description="Splicing factor 3B subunit 1" evidence="2">
    <location>
        <begin position="67"/>
        <end position="160"/>
    </location>
</feature>
<feature type="compositionally biased region" description="Basic and acidic residues" evidence="1">
    <location>
        <begin position="132"/>
        <end position="145"/>
    </location>
</feature>
<dbReference type="Proteomes" id="UP000485058">
    <property type="component" value="Unassembled WGS sequence"/>
</dbReference>
<evidence type="ECO:0000313" key="4">
    <source>
        <dbReference type="Proteomes" id="UP000485058"/>
    </source>
</evidence>
<comment type="caution">
    <text evidence="3">The sequence shown here is derived from an EMBL/GenBank/DDBJ whole genome shotgun (WGS) entry which is preliminary data.</text>
</comment>
<dbReference type="PANTHER" id="PTHR12097">
    <property type="entry name" value="SPLICING FACTOR 3B, SUBUNIT 1-RELATED"/>
    <property type="match status" value="1"/>
</dbReference>
<dbReference type="GO" id="GO:0003729">
    <property type="term" value="F:mRNA binding"/>
    <property type="evidence" value="ECO:0007669"/>
    <property type="project" value="InterPro"/>
</dbReference>
<gene>
    <name evidence="3" type="ORF">HaLaN_06015</name>
</gene>